<keyword evidence="1" id="KW-0812">Transmembrane</keyword>
<name>A0ABX7IHC1_9ACTO</name>
<evidence type="ECO:0000256" key="1">
    <source>
        <dbReference type="SAM" id="Phobius"/>
    </source>
</evidence>
<accession>A0ABX7IHC1</accession>
<dbReference type="Proteomes" id="UP000602653">
    <property type="component" value="Chromosome"/>
</dbReference>
<keyword evidence="1" id="KW-1133">Transmembrane helix</keyword>
<gene>
    <name evidence="2" type="ORF">JTE88_01930</name>
</gene>
<proteinExistence type="predicted"/>
<organism evidence="2 3">
    <name type="scientific">Arcanobacterium phocisimile</name>
    <dbReference type="NCBI Taxonomy" id="1302235"/>
    <lineage>
        <taxon>Bacteria</taxon>
        <taxon>Bacillati</taxon>
        <taxon>Actinomycetota</taxon>
        <taxon>Actinomycetes</taxon>
        <taxon>Actinomycetales</taxon>
        <taxon>Actinomycetaceae</taxon>
        <taxon>Arcanobacterium</taxon>
    </lineage>
</organism>
<sequence length="69" mass="7509">MNIEEGSQLMKIFLAFVMFFSGLAAFVFAVLYAFDVIETGLPGYLSLLVFCVAYLVDSKRKAKVGASGC</sequence>
<feature type="transmembrane region" description="Helical" evidence="1">
    <location>
        <begin position="40"/>
        <end position="56"/>
    </location>
</feature>
<keyword evidence="3" id="KW-1185">Reference proteome</keyword>
<dbReference type="RefSeq" id="WP_204425029.1">
    <property type="nucleotide sequence ID" value="NZ_CP070228.1"/>
</dbReference>
<reference evidence="2 3" key="1">
    <citation type="submission" date="2021-02" db="EMBL/GenBank/DDBJ databases">
        <title>Complete Genome Sequence of Arcanobacterium phocisimile strain DSM 26142T from a harbour seal.</title>
        <authorList>
            <person name="Borowiak M."/>
            <person name="Alssahen M."/>
            <person name="Malorny B."/>
            <person name="Laemmler C."/>
            <person name="Siebert U."/>
            <person name="Ploetz M."/>
            <person name="Abdulmawjood A."/>
        </authorList>
    </citation>
    <scope>NUCLEOTIDE SEQUENCE [LARGE SCALE GENOMIC DNA]</scope>
    <source>
        <strain evidence="2 3">DSM 26142</strain>
    </source>
</reference>
<evidence type="ECO:0000313" key="2">
    <source>
        <dbReference type="EMBL" id="QRV02538.1"/>
    </source>
</evidence>
<evidence type="ECO:0000313" key="3">
    <source>
        <dbReference type="Proteomes" id="UP000602653"/>
    </source>
</evidence>
<keyword evidence="1" id="KW-0472">Membrane</keyword>
<protein>
    <submittedName>
        <fullName evidence="2">Uncharacterized protein</fullName>
    </submittedName>
</protein>
<feature type="transmembrane region" description="Helical" evidence="1">
    <location>
        <begin position="12"/>
        <end position="34"/>
    </location>
</feature>
<dbReference type="EMBL" id="CP070228">
    <property type="protein sequence ID" value="QRV02538.1"/>
    <property type="molecule type" value="Genomic_DNA"/>
</dbReference>